<dbReference type="RefSeq" id="WP_269562015.1">
    <property type="nucleotide sequence ID" value="NZ_CP114768.1"/>
</dbReference>
<proteinExistence type="predicted"/>
<feature type="signal peptide" evidence="1">
    <location>
        <begin position="1"/>
        <end position="20"/>
    </location>
</feature>
<accession>A0ABY7LWR8</accession>
<reference evidence="2 3" key="1">
    <citation type="submission" date="2022-12" db="EMBL/GenBank/DDBJ databases">
        <title>Hymenobacter canadensis sp. nov. isolated from lake water of the Cambridge Bay, Canada.</title>
        <authorList>
            <person name="Kim W.H."/>
            <person name="Lee Y.M."/>
        </authorList>
    </citation>
    <scope>NUCLEOTIDE SEQUENCE [LARGE SCALE GENOMIC DNA]</scope>
    <source>
        <strain evidence="2 3">PAMC 29467</strain>
        <plasmid evidence="2 3">unnamed1</plasmid>
    </source>
</reference>
<evidence type="ECO:0000256" key="1">
    <source>
        <dbReference type="SAM" id="SignalP"/>
    </source>
</evidence>
<keyword evidence="1" id="KW-0732">Signal</keyword>
<geneLocation type="plasmid" evidence="2 3">
    <name>unnamed1</name>
</geneLocation>
<evidence type="ECO:0000313" key="2">
    <source>
        <dbReference type="EMBL" id="WBA43981.1"/>
    </source>
</evidence>
<feature type="chain" id="PRO_5046722723" evidence="1">
    <location>
        <begin position="21"/>
        <end position="188"/>
    </location>
</feature>
<protein>
    <submittedName>
        <fullName evidence="2">Uncharacterized protein</fullName>
    </submittedName>
</protein>
<keyword evidence="2" id="KW-0614">Plasmid</keyword>
<dbReference type="Proteomes" id="UP001211005">
    <property type="component" value="Plasmid unnamed1"/>
</dbReference>
<name>A0ABY7LWR8_9BACT</name>
<sequence>MRRFFCLLCLLGGPSFGSWAQRALLKPANTPRDLVRDSVNRFAWQVSRQATSVFYVVRYHDTGYYNENAQVGTVVWKAAGRCYARVFRPGEAGAEPTPRLPLDTLFAIYQQHRLSQLSDQVPPAKDGALQGPAYNVDLIVRDAKGIHTEGFNVRAPARHTEALVPGSKTKYVYDPRCAWLDLWEEVLP</sequence>
<gene>
    <name evidence="2" type="ORF">O3303_20670</name>
</gene>
<keyword evidence="3" id="KW-1185">Reference proteome</keyword>
<evidence type="ECO:0000313" key="3">
    <source>
        <dbReference type="Proteomes" id="UP001211005"/>
    </source>
</evidence>
<organism evidence="2 3">
    <name type="scientific">Hymenobacter canadensis</name>
    <dbReference type="NCBI Taxonomy" id="2999067"/>
    <lineage>
        <taxon>Bacteria</taxon>
        <taxon>Pseudomonadati</taxon>
        <taxon>Bacteroidota</taxon>
        <taxon>Cytophagia</taxon>
        <taxon>Cytophagales</taxon>
        <taxon>Hymenobacteraceae</taxon>
        <taxon>Hymenobacter</taxon>
    </lineage>
</organism>
<dbReference type="EMBL" id="CP114768">
    <property type="protein sequence ID" value="WBA43981.1"/>
    <property type="molecule type" value="Genomic_DNA"/>
</dbReference>